<dbReference type="PROSITE" id="PS50968">
    <property type="entry name" value="BIOTINYL_LIPOYL"/>
    <property type="match status" value="1"/>
</dbReference>
<dbReference type="SUPFAM" id="SSF51230">
    <property type="entry name" value="Single hybrid motif"/>
    <property type="match status" value="1"/>
</dbReference>
<dbReference type="GO" id="GO:0005737">
    <property type="term" value="C:cytoplasm"/>
    <property type="evidence" value="ECO:0007669"/>
    <property type="project" value="TreeGrafter"/>
</dbReference>
<dbReference type="EC" id="2.3.1.-" evidence="7"/>
<evidence type="ECO:0000259" key="9">
    <source>
        <dbReference type="PROSITE" id="PS51826"/>
    </source>
</evidence>
<dbReference type="PANTHER" id="PTHR43178:SF12">
    <property type="entry name" value="DIHYDROLIPOAMIDE ACETYLTRANSFERASE COMPONENT OF PYRUVATE DEHYDROGENASE COMPLEX"/>
    <property type="match status" value="1"/>
</dbReference>
<dbReference type="AlphaFoldDB" id="A0A385YZV2"/>
<name>A0A385YZV2_9PSED</name>
<dbReference type="Proteomes" id="UP000265560">
    <property type="component" value="Chromosome"/>
</dbReference>
<accession>A0A385YZV2</accession>
<dbReference type="OrthoDB" id="9805770at2"/>
<comment type="subunit">
    <text evidence="3">Forms a 24-polypeptide structural core with octahedral symmetry.</text>
</comment>
<evidence type="ECO:0000259" key="8">
    <source>
        <dbReference type="PROSITE" id="PS50968"/>
    </source>
</evidence>
<dbReference type="Pfam" id="PF00198">
    <property type="entry name" value="2-oxoacid_dh"/>
    <property type="match status" value="1"/>
</dbReference>
<keyword evidence="5 7" id="KW-0450">Lipoyl</keyword>
<dbReference type="InterPro" id="IPR011053">
    <property type="entry name" value="Single_hybrid_motif"/>
</dbReference>
<dbReference type="Gene3D" id="4.10.320.10">
    <property type="entry name" value="E3-binding domain"/>
    <property type="match status" value="1"/>
</dbReference>
<dbReference type="GO" id="GO:0016407">
    <property type="term" value="F:acetyltransferase activity"/>
    <property type="evidence" value="ECO:0007669"/>
    <property type="project" value="TreeGrafter"/>
</dbReference>
<dbReference type="RefSeq" id="WP_119892463.1">
    <property type="nucleotide sequence ID" value="NZ_CP032419.1"/>
</dbReference>
<evidence type="ECO:0000256" key="4">
    <source>
        <dbReference type="ARBA" id="ARBA00022679"/>
    </source>
</evidence>
<keyword evidence="6 7" id="KW-0012">Acyltransferase</keyword>
<feature type="domain" description="Lipoyl-binding" evidence="8">
    <location>
        <begin position="1"/>
        <end position="76"/>
    </location>
</feature>
<proteinExistence type="inferred from homology"/>
<reference evidence="11" key="1">
    <citation type="submission" date="2018-09" db="EMBL/GenBank/DDBJ databases">
        <authorList>
            <person name="Zhu H."/>
        </authorList>
    </citation>
    <scope>NUCLEOTIDE SEQUENCE [LARGE SCALE GENOMIC DNA]</scope>
    <source>
        <strain evidence="11">K2W31S-8</strain>
    </source>
</reference>
<protein>
    <recommendedName>
        <fullName evidence="7">Dihydrolipoamide acetyltransferase component of pyruvate dehydrogenase complex</fullName>
        <ecNumber evidence="7">2.3.1.-</ecNumber>
    </recommendedName>
</protein>
<evidence type="ECO:0000256" key="3">
    <source>
        <dbReference type="ARBA" id="ARBA00011484"/>
    </source>
</evidence>
<sequence length="369" mass="39169">MKYFKLPDLGEGLQEAEIVEWHVKPGETVKADQLLVSVETAKALVDIPAPYDGVVAKTFGKEGDLLHVGEPLLGYEGEDDAGTVVGRLEGGGSSQQDSFFVGAAPSTRAHLAPRATPAVRQLARQLGVELSGLVGSGPDGLVSRADVEAAAQQSRDRFGGEKLRGVRRSMAINMARSHAEVVPVTIYGDADLHRWGAARDPLVRLAKAIAAACAVEPILNAWFDGKLLSLKQHAKLDLGIAVDTPDGLFVPVLRDVGGRSAEDLKQGMSRLRADVQARSIPPQEMMGATITLSNFGSLFGRYANPVVVPPQVAIIGAGGIRDEPVAWDGQVAIHPILPLSLTFDHRVATGGEAARFLRALVEALEQPDL</sequence>
<dbReference type="Gene3D" id="3.30.559.10">
    <property type="entry name" value="Chloramphenicol acetyltransferase-like domain"/>
    <property type="match status" value="1"/>
</dbReference>
<keyword evidence="11" id="KW-1185">Reference proteome</keyword>
<dbReference type="InterPro" id="IPR004167">
    <property type="entry name" value="PSBD"/>
</dbReference>
<dbReference type="InterPro" id="IPR000089">
    <property type="entry name" value="Biotin_lipoyl"/>
</dbReference>
<comment type="cofactor">
    <cofactor evidence="1 7">
        <name>(R)-lipoate</name>
        <dbReference type="ChEBI" id="CHEBI:83088"/>
    </cofactor>
</comment>
<evidence type="ECO:0000256" key="5">
    <source>
        <dbReference type="ARBA" id="ARBA00022823"/>
    </source>
</evidence>
<keyword evidence="4 7" id="KW-0808">Transferase</keyword>
<dbReference type="InterPro" id="IPR023213">
    <property type="entry name" value="CAT-like_dom_sf"/>
</dbReference>
<dbReference type="InterPro" id="IPR001078">
    <property type="entry name" value="2-oxoacid_DH_actylTfrase"/>
</dbReference>
<dbReference type="InterPro" id="IPR036625">
    <property type="entry name" value="E3-bd_dom_sf"/>
</dbReference>
<evidence type="ECO:0000256" key="6">
    <source>
        <dbReference type="ARBA" id="ARBA00023315"/>
    </source>
</evidence>
<dbReference type="PROSITE" id="PS51826">
    <property type="entry name" value="PSBD"/>
    <property type="match status" value="1"/>
</dbReference>
<dbReference type="SUPFAM" id="SSF47005">
    <property type="entry name" value="Peripheral subunit-binding domain of 2-oxo acid dehydrogenase complex"/>
    <property type="match status" value="1"/>
</dbReference>
<comment type="similarity">
    <text evidence="2 7">Belongs to the 2-oxoacid dehydrogenase family.</text>
</comment>
<feature type="domain" description="Peripheral subunit-binding (PSBD)" evidence="9">
    <location>
        <begin position="114"/>
        <end position="151"/>
    </location>
</feature>
<evidence type="ECO:0000256" key="7">
    <source>
        <dbReference type="RuleBase" id="RU003423"/>
    </source>
</evidence>
<dbReference type="Pfam" id="PF00364">
    <property type="entry name" value="Biotin_lipoyl"/>
    <property type="match status" value="1"/>
</dbReference>
<dbReference type="SUPFAM" id="SSF52777">
    <property type="entry name" value="CoA-dependent acyltransferases"/>
    <property type="match status" value="1"/>
</dbReference>
<dbReference type="GO" id="GO:0031405">
    <property type="term" value="F:lipoic acid binding"/>
    <property type="evidence" value="ECO:0007669"/>
    <property type="project" value="TreeGrafter"/>
</dbReference>
<dbReference type="KEGG" id="pcav:D3880_05325"/>
<evidence type="ECO:0000256" key="1">
    <source>
        <dbReference type="ARBA" id="ARBA00001938"/>
    </source>
</evidence>
<dbReference type="EMBL" id="CP032419">
    <property type="protein sequence ID" value="AYC31840.1"/>
    <property type="molecule type" value="Genomic_DNA"/>
</dbReference>
<gene>
    <name evidence="10" type="ORF">D3880_05325</name>
</gene>
<dbReference type="InterPro" id="IPR050743">
    <property type="entry name" value="2-oxoacid_DH_E2_comp"/>
</dbReference>
<evidence type="ECO:0000256" key="2">
    <source>
        <dbReference type="ARBA" id="ARBA00007317"/>
    </source>
</evidence>
<organism evidence="10 11">
    <name type="scientific">Pseudomonas cavernae</name>
    <dbReference type="NCBI Taxonomy" id="2320867"/>
    <lineage>
        <taxon>Bacteria</taxon>
        <taxon>Pseudomonadati</taxon>
        <taxon>Pseudomonadota</taxon>
        <taxon>Gammaproteobacteria</taxon>
        <taxon>Pseudomonadales</taxon>
        <taxon>Pseudomonadaceae</taxon>
        <taxon>Pseudomonas</taxon>
    </lineage>
</organism>
<dbReference type="Gene3D" id="2.40.50.100">
    <property type="match status" value="1"/>
</dbReference>
<dbReference type="PANTHER" id="PTHR43178">
    <property type="entry name" value="DIHYDROLIPOAMIDE ACETYLTRANSFERASE COMPONENT OF PYRUVATE DEHYDROGENASE COMPLEX"/>
    <property type="match status" value="1"/>
</dbReference>
<dbReference type="CDD" id="cd06849">
    <property type="entry name" value="lipoyl_domain"/>
    <property type="match status" value="1"/>
</dbReference>
<dbReference type="Pfam" id="PF02817">
    <property type="entry name" value="E3_binding"/>
    <property type="match status" value="1"/>
</dbReference>
<evidence type="ECO:0000313" key="10">
    <source>
        <dbReference type="EMBL" id="AYC31840.1"/>
    </source>
</evidence>
<evidence type="ECO:0000313" key="11">
    <source>
        <dbReference type="Proteomes" id="UP000265560"/>
    </source>
</evidence>